<evidence type="ECO:0000259" key="2">
    <source>
        <dbReference type="Pfam" id="PF07833"/>
    </source>
</evidence>
<evidence type="ECO:0000313" key="3">
    <source>
        <dbReference type="EMBL" id="GIN63345.1"/>
    </source>
</evidence>
<dbReference type="InterPro" id="IPR036582">
    <property type="entry name" value="Mao_N_sf"/>
</dbReference>
<reference evidence="3" key="1">
    <citation type="submission" date="2021-03" db="EMBL/GenBank/DDBJ databases">
        <title>Antimicrobial resistance genes in bacteria isolated from Japanese honey, and their potential for conferring macrolide and lincosamide resistance in the American foulbrood pathogen Paenibacillus larvae.</title>
        <authorList>
            <person name="Okamoto M."/>
            <person name="Kumagai M."/>
            <person name="Kanamori H."/>
            <person name="Takamatsu D."/>
        </authorList>
    </citation>
    <scope>NUCLEOTIDE SEQUENCE</scope>
    <source>
        <strain evidence="3">J27TS8</strain>
    </source>
</reference>
<dbReference type="InterPro" id="IPR012854">
    <property type="entry name" value="Cu_amine_oxidase-like_N"/>
</dbReference>
<sequence>MKRLVMVLVVFIFSLSVFSVPDAEAKPANERVLKLTVNSNTYYIEDVKYTFGGNEKVVPLIRNGSVFVPARTIPGWFGTPLSYKSGQFRIVAKNRTTLFDTHKKKIYINGRQFTTLESFIFEGKLYLPVGRIADAVEQPIVRNGNSITIGNIK</sequence>
<keyword evidence="1" id="KW-0732">Signal</keyword>
<protein>
    <recommendedName>
        <fullName evidence="2">Copper amine oxidase-like N-terminal domain-containing protein</fullName>
    </recommendedName>
</protein>
<proteinExistence type="predicted"/>
<feature type="signal peptide" evidence="1">
    <location>
        <begin position="1"/>
        <end position="19"/>
    </location>
</feature>
<feature type="chain" id="PRO_5039401590" description="Copper amine oxidase-like N-terminal domain-containing protein" evidence="1">
    <location>
        <begin position="20"/>
        <end position="153"/>
    </location>
</feature>
<gene>
    <name evidence="3" type="ORF">J27TS8_33380</name>
</gene>
<accession>A0A919WJT3</accession>
<dbReference type="EMBL" id="BORC01000006">
    <property type="protein sequence ID" value="GIN63345.1"/>
    <property type="molecule type" value="Genomic_DNA"/>
</dbReference>
<feature type="domain" description="Copper amine oxidase-like N-terminal" evidence="2">
    <location>
        <begin position="56"/>
        <end position="146"/>
    </location>
</feature>
<dbReference type="SUPFAM" id="SSF55383">
    <property type="entry name" value="Copper amine oxidase, domain N"/>
    <property type="match status" value="1"/>
</dbReference>
<dbReference type="Pfam" id="PF07833">
    <property type="entry name" value="Cu_amine_oxidN1"/>
    <property type="match status" value="1"/>
</dbReference>
<keyword evidence="4" id="KW-1185">Reference proteome</keyword>
<dbReference type="RefSeq" id="WP_212934140.1">
    <property type="nucleotide sequence ID" value="NZ_BORC01000006.1"/>
</dbReference>
<dbReference type="AlphaFoldDB" id="A0A919WJT3"/>
<evidence type="ECO:0000256" key="1">
    <source>
        <dbReference type="SAM" id="SignalP"/>
    </source>
</evidence>
<comment type="caution">
    <text evidence="3">The sequence shown here is derived from an EMBL/GenBank/DDBJ whole genome shotgun (WGS) entry which is preliminary data.</text>
</comment>
<evidence type="ECO:0000313" key="4">
    <source>
        <dbReference type="Proteomes" id="UP000682111"/>
    </source>
</evidence>
<name>A0A919WJT3_9BACI</name>
<organism evidence="3 4">
    <name type="scientific">Robertmurraya siralis</name>
    <dbReference type="NCBI Taxonomy" id="77777"/>
    <lineage>
        <taxon>Bacteria</taxon>
        <taxon>Bacillati</taxon>
        <taxon>Bacillota</taxon>
        <taxon>Bacilli</taxon>
        <taxon>Bacillales</taxon>
        <taxon>Bacillaceae</taxon>
        <taxon>Robertmurraya</taxon>
    </lineage>
</organism>
<dbReference type="Proteomes" id="UP000682111">
    <property type="component" value="Unassembled WGS sequence"/>
</dbReference>